<dbReference type="GO" id="GO:0046872">
    <property type="term" value="F:metal ion binding"/>
    <property type="evidence" value="ECO:0007669"/>
    <property type="project" value="UniProtKB-KW"/>
</dbReference>
<keyword evidence="3" id="KW-0964">Secreted</keyword>
<organism evidence="14 15">
    <name type="scientific">Rhodotorula graminis (strain WP1)</name>
    <dbReference type="NCBI Taxonomy" id="578459"/>
    <lineage>
        <taxon>Eukaryota</taxon>
        <taxon>Fungi</taxon>
        <taxon>Dikarya</taxon>
        <taxon>Basidiomycota</taxon>
        <taxon>Pucciniomycotina</taxon>
        <taxon>Microbotryomycetes</taxon>
        <taxon>Sporidiobolales</taxon>
        <taxon>Sporidiobolaceae</taxon>
        <taxon>Rhodotorula</taxon>
    </lineage>
</organism>
<dbReference type="Gene3D" id="2.60.120.260">
    <property type="entry name" value="Galactose-binding domain-like"/>
    <property type="match status" value="2"/>
</dbReference>
<name>A0A194SDN6_RHOGW</name>
<accession>A0A194SDN6</accession>
<comment type="subcellular location">
    <subcellularLocation>
        <location evidence="2">Secreted</location>
    </subcellularLocation>
</comment>
<dbReference type="InterPro" id="IPR008979">
    <property type="entry name" value="Galactose-bd-like_sf"/>
</dbReference>
<dbReference type="InterPro" id="IPR055826">
    <property type="entry name" value="DUF7402"/>
</dbReference>
<evidence type="ECO:0000256" key="6">
    <source>
        <dbReference type="ARBA" id="ARBA00023002"/>
    </source>
</evidence>
<feature type="compositionally biased region" description="Basic and acidic residues" evidence="12">
    <location>
        <begin position="731"/>
        <end position="741"/>
    </location>
</feature>
<keyword evidence="9" id="KW-1015">Disulfide bond</keyword>
<dbReference type="PROSITE" id="PS50022">
    <property type="entry name" value="FA58C_3"/>
    <property type="match status" value="2"/>
</dbReference>
<dbReference type="Pfam" id="PF24135">
    <property type="entry name" value="DUF7402"/>
    <property type="match status" value="2"/>
</dbReference>
<evidence type="ECO:0000256" key="5">
    <source>
        <dbReference type="ARBA" id="ARBA00022729"/>
    </source>
</evidence>
<keyword evidence="15" id="KW-1185">Reference proteome</keyword>
<comment type="cofactor">
    <cofactor evidence="1">
        <name>Cu(2+)</name>
        <dbReference type="ChEBI" id="CHEBI:29036"/>
    </cofactor>
</comment>
<dbReference type="Proteomes" id="UP000053890">
    <property type="component" value="Unassembled WGS sequence"/>
</dbReference>
<dbReference type="OrthoDB" id="2019572at2759"/>
<keyword evidence="4" id="KW-0479">Metal-binding</keyword>
<feature type="domain" description="F5/8 type C" evidence="13">
    <location>
        <begin position="324"/>
        <end position="419"/>
    </location>
</feature>
<evidence type="ECO:0000313" key="15">
    <source>
        <dbReference type="Proteomes" id="UP000053890"/>
    </source>
</evidence>
<keyword evidence="5" id="KW-0732">Signal</keyword>
<dbReference type="SUPFAM" id="SSF49785">
    <property type="entry name" value="Galactose-binding domain-like"/>
    <property type="match status" value="2"/>
</dbReference>
<dbReference type="InterPro" id="IPR054497">
    <property type="entry name" value="LPMO_AA14"/>
</dbReference>
<keyword evidence="10" id="KW-0325">Glycoprotein</keyword>
<proteinExistence type="inferred from homology"/>
<evidence type="ECO:0000256" key="10">
    <source>
        <dbReference type="ARBA" id="ARBA00023180"/>
    </source>
</evidence>
<keyword evidence="6" id="KW-0560">Oxidoreductase</keyword>
<gene>
    <name evidence="14" type="ORF">RHOBADRAFT_51365</name>
</gene>
<dbReference type="RefSeq" id="XP_018273570.1">
    <property type="nucleotide sequence ID" value="XM_018415801.1"/>
</dbReference>
<evidence type="ECO:0000256" key="11">
    <source>
        <dbReference type="ARBA" id="ARBA00046340"/>
    </source>
</evidence>
<feature type="domain" description="F5/8 type C" evidence="13">
    <location>
        <begin position="510"/>
        <end position="601"/>
    </location>
</feature>
<dbReference type="GO" id="GO:0004497">
    <property type="term" value="F:monooxygenase activity"/>
    <property type="evidence" value="ECO:0007669"/>
    <property type="project" value="UniProtKB-KW"/>
</dbReference>
<dbReference type="InterPro" id="IPR000421">
    <property type="entry name" value="FA58C"/>
</dbReference>
<dbReference type="STRING" id="578459.A0A194SDN6"/>
<evidence type="ECO:0000256" key="1">
    <source>
        <dbReference type="ARBA" id="ARBA00001973"/>
    </source>
</evidence>
<reference evidence="14 15" key="1">
    <citation type="journal article" date="2015" name="Front. Microbiol.">
        <title>Genome sequence of the plant growth promoting endophytic yeast Rhodotorula graminis WP1.</title>
        <authorList>
            <person name="Firrincieli A."/>
            <person name="Otillar R."/>
            <person name="Salamov A."/>
            <person name="Schmutz J."/>
            <person name="Khan Z."/>
            <person name="Redman R.S."/>
            <person name="Fleck N.D."/>
            <person name="Lindquist E."/>
            <person name="Grigoriev I.V."/>
            <person name="Doty S.L."/>
        </authorList>
    </citation>
    <scope>NUCLEOTIDE SEQUENCE [LARGE SCALE GENOMIC DNA]</scope>
    <source>
        <strain evidence="14 15">WP1</strain>
    </source>
</reference>
<evidence type="ECO:0000256" key="3">
    <source>
        <dbReference type="ARBA" id="ARBA00022525"/>
    </source>
</evidence>
<evidence type="ECO:0000256" key="2">
    <source>
        <dbReference type="ARBA" id="ARBA00004613"/>
    </source>
</evidence>
<comment type="similarity">
    <text evidence="11">Belongs to the polysaccharide monooxygenase AA14 family.</text>
</comment>
<evidence type="ECO:0000256" key="12">
    <source>
        <dbReference type="SAM" id="MobiDB-lite"/>
    </source>
</evidence>
<evidence type="ECO:0000256" key="4">
    <source>
        <dbReference type="ARBA" id="ARBA00022723"/>
    </source>
</evidence>
<dbReference type="GO" id="GO:0005576">
    <property type="term" value="C:extracellular region"/>
    <property type="evidence" value="ECO:0007669"/>
    <property type="project" value="UniProtKB-SubCell"/>
</dbReference>
<feature type="region of interest" description="Disordered" evidence="12">
    <location>
        <begin position="728"/>
        <end position="758"/>
    </location>
</feature>
<dbReference type="GeneID" id="28976249"/>
<dbReference type="Pfam" id="PF22810">
    <property type="entry name" value="LPMO_AA14"/>
    <property type="match status" value="1"/>
</dbReference>
<evidence type="ECO:0000256" key="8">
    <source>
        <dbReference type="ARBA" id="ARBA00023033"/>
    </source>
</evidence>
<dbReference type="EMBL" id="KQ474074">
    <property type="protein sequence ID" value="KPV77521.1"/>
    <property type="molecule type" value="Genomic_DNA"/>
</dbReference>
<keyword evidence="8" id="KW-0503">Monooxygenase</keyword>
<protein>
    <recommendedName>
        <fullName evidence="13">F5/8 type C domain-containing protein</fullName>
    </recommendedName>
</protein>
<keyword evidence="7" id="KW-0186">Copper</keyword>
<dbReference type="AlphaFoldDB" id="A0A194SDN6"/>
<evidence type="ECO:0000256" key="9">
    <source>
        <dbReference type="ARBA" id="ARBA00023157"/>
    </source>
</evidence>
<evidence type="ECO:0000256" key="7">
    <source>
        <dbReference type="ARBA" id="ARBA00023008"/>
    </source>
</evidence>
<evidence type="ECO:0000259" key="13">
    <source>
        <dbReference type="PROSITE" id="PS50022"/>
    </source>
</evidence>
<sequence length="780" mass="79279">MSIWSKAMYGVGNGFSYDAGNPVVPIGPGLASQDEWWFRGPAFRALAPAARSDGAVEQLPAGGSITFEIACHVDWTSLGRTPTVPGSRLDACPTDVGAYHAGDPSASDIDRSLVSGCALGIADVDDISKVTMDNLAIFSVQHQCIQQKQTSFDIPAKMPACTGSKCICGWFWLANNGTGNFYMTAFDCAVTNSPADALPIAPPQDPIFCRDNPSSCTTGSKRPLYAYNSPSNAPFIDNNNRAGYHAAWSFGTNGAQNDIFAKATNVTVTSASSSAVSTAVSSSSSASAIASSSSDVVSSASSTVAPSAALSSSVLPSSTIVSSVASSAAPVASAAPLKNYARGTATGASTWIDNGEPQLAADGDMSTAWISNGETINAWIAFDFGTNIAMNQIVLNELSSSTDHITNCAIMLSSQEMIWLGPLNNDGSATTFNFTTRYTSSLYFGVFGVSDTTDSVGLTELQIFNNPSATIGAAATVPAASATSAAAALSSAAVSATGGTPEATVSATSTSSSAPAATTTALTNYALSAQKAASSWIGGWDPAKAADGKTYTTWVTNNELAGSWFGLQFSGETTINQVVLYGRPSASQQVTNCAIQFSDQSILPLGPLNADGSATTFNFTAKSTSSLFWGALAVTSSATQVGLSEIQVFNNPSAVVKSPALPAQSSAAVVASIQAIAADTVGAVTSLVGGVVGAILPAASSATSPAATAAASTSPASASAVKRGLVAAPRHPRDFSRRDAELDSAPEPQTTAPARRSLSAESLFAGISPVWDAPVDSASA</sequence>
<evidence type="ECO:0000313" key="14">
    <source>
        <dbReference type="EMBL" id="KPV77521.1"/>
    </source>
</evidence>
<dbReference type="Gene3D" id="2.70.50.70">
    <property type="match status" value="1"/>
</dbReference>